<accession>A0AA47MH89</accession>
<dbReference type="GO" id="GO:0140947">
    <property type="term" value="F:histone H3K9me2 methyltransferase activity"/>
    <property type="evidence" value="ECO:0007669"/>
    <property type="project" value="UniProtKB-EC"/>
</dbReference>
<evidence type="ECO:0000256" key="11">
    <source>
        <dbReference type="ARBA" id="ARBA00022833"/>
    </source>
</evidence>
<keyword evidence="14" id="KW-0131">Cell cycle</keyword>
<evidence type="ECO:0000256" key="18">
    <source>
        <dbReference type="ARBA" id="ARBA00049087"/>
    </source>
</evidence>
<keyword evidence="4" id="KW-0217">Developmental protein</keyword>
<dbReference type="InterPro" id="IPR051516">
    <property type="entry name" value="SETDB_methyltransferase"/>
</dbReference>
<evidence type="ECO:0000256" key="1">
    <source>
        <dbReference type="ARBA" id="ARBA00004123"/>
    </source>
</evidence>
<comment type="subcellular location">
    <subcellularLocation>
        <location evidence="2">Chromosome</location>
    </subcellularLocation>
    <subcellularLocation>
        <location evidence="1">Nucleus</location>
    </subcellularLocation>
</comment>
<evidence type="ECO:0000313" key="22">
    <source>
        <dbReference type="Proteomes" id="UP001174136"/>
    </source>
</evidence>
<dbReference type="PROSITE" id="PS50280">
    <property type="entry name" value="SET"/>
    <property type="match status" value="1"/>
</dbReference>
<sequence>MGEPHKHPQDVDGARAFWVEADVDAVFNRLCEYLEQLRCTFKSKTATDTDYVQGLKLVKLVEAGLSPEPPDSSSSIHDVIIHDVIITGPELLPVTVSSQEEEQQSAPLSPLLFPSDLLVLPLEPPSARQEEEQGKVPANQEEVLTGLNEQEEVSAGLKEQEEVCAEQEEKEEVSAGLKEQEEVSAEQEEQEEISAGQEEVFPTEALYQPHQCTKACLPSLPRTSQPFWGQNPLKVPLLCGFQRLGGQEVSSVELVYTAPCGLRLHSRDDVMRFLFATESYDVLQVEFFTFNGAVRLDPPLVAGPRLPELDLSRGLEPTPVELCPSEAGTRPRDFRYRKDRWPHGCFLSSSPALFHTCCDCLDGCLDAISCACRGLTSRGQHYTHHTLSSAVESGLFECGPWCGCDRARCQNRLVQQGVRVRLQVFQTTTNRGWGVRCRDDLEKGTFICTYAGLVLRKGCDPEESPPPKFLGAEPPSDDDVEVVTEWLAPPVTEGSLPTSSPPLHVPVIQRPGAGQSTGQEEVVATATVEQSHREPELERRVRKRKREYEDVYYLDATKEGNVARFLNHSCWPNLFTQSVFTDTQDPGFPLVAFFTSRVIKAGTELTWKCSLNTGSASSGQEVACQCGNEDCQEVATFDQAVCEVCDVHEDVSGQEA</sequence>
<evidence type="ECO:0000256" key="16">
    <source>
        <dbReference type="ARBA" id="ARBA00040299"/>
    </source>
</evidence>
<evidence type="ECO:0000256" key="4">
    <source>
        <dbReference type="ARBA" id="ARBA00022473"/>
    </source>
</evidence>
<evidence type="ECO:0000256" key="9">
    <source>
        <dbReference type="ARBA" id="ARBA00022723"/>
    </source>
</evidence>
<evidence type="ECO:0000256" key="2">
    <source>
        <dbReference type="ARBA" id="ARBA00004286"/>
    </source>
</evidence>
<evidence type="ECO:0000256" key="6">
    <source>
        <dbReference type="ARBA" id="ARBA00022618"/>
    </source>
</evidence>
<dbReference type="GO" id="GO:0005634">
    <property type="term" value="C:nucleus"/>
    <property type="evidence" value="ECO:0007669"/>
    <property type="project" value="UniProtKB-SubCell"/>
</dbReference>
<dbReference type="InterPro" id="IPR007728">
    <property type="entry name" value="Pre-SET_dom"/>
</dbReference>
<dbReference type="CDD" id="cd00122">
    <property type="entry name" value="MBD"/>
    <property type="match status" value="1"/>
</dbReference>
<keyword evidence="7" id="KW-0808">Transferase</keyword>
<dbReference type="Gene3D" id="2.170.270.10">
    <property type="entry name" value="SET domain"/>
    <property type="match status" value="2"/>
</dbReference>
<dbReference type="SMART" id="SM00391">
    <property type="entry name" value="MBD"/>
    <property type="match status" value="1"/>
</dbReference>
<evidence type="ECO:0000256" key="13">
    <source>
        <dbReference type="ARBA" id="ARBA00023242"/>
    </source>
</evidence>
<comment type="caution">
    <text evidence="21">The sequence shown here is derived from an EMBL/GenBank/DDBJ whole genome shotgun (WGS) entry which is preliminary data.</text>
</comment>
<dbReference type="GO" id="GO:0003677">
    <property type="term" value="F:DNA binding"/>
    <property type="evidence" value="ECO:0007669"/>
    <property type="project" value="InterPro"/>
</dbReference>
<dbReference type="Proteomes" id="UP001174136">
    <property type="component" value="Unassembled WGS sequence"/>
</dbReference>
<evidence type="ECO:0000256" key="8">
    <source>
        <dbReference type="ARBA" id="ARBA00022691"/>
    </source>
</evidence>
<name>A0AA47MH89_MERPO</name>
<evidence type="ECO:0000256" key="5">
    <source>
        <dbReference type="ARBA" id="ARBA00022603"/>
    </source>
</evidence>
<dbReference type="AlphaFoldDB" id="A0AA47MH89"/>
<dbReference type="InterPro" id="IPR016177">
    <property type="entry name" value="DNA-bd_dom_sf"/>
</dbReference>
<dbReference type="InterPro" id="IPR046341">
    <property type="entry name" value="SET_dom_sf"/>
</dbReference>
<keyword evidence="12" id="KW-0156">Chromatin regulator</keyword>
<keyword evidence="22" id="KW-1185">Reference proteome</keyword>
<dbReference type="InterPro" id="IPR001214">
    <property type="entry name" value="SET_dom"/>
</dbReference>
<keyword evidence="6" id="KW-0132">Cell division</keyword>
<dbReference type="PROSITE" id="PS50867">
    <property type="entry name" value="PRE_SET"/>
    <property type="match status" value="1"/>
</dbReference>
<dbReference type="PANTHER" id="PTHR46024:SF3">
    <property type="entry name" value="HISTONE-LYSINE N-METHYLTRANSFERASE SETDB2"/>
    <property type="match status" value="1"/>
</dbReference>
<evidence type="ECO:0000256" key="12">
    <source>
        <dbReference type="ARBA" id="ARBA00022853"/>
    </source>
</evidence>
<dbReference type="GO" id="GO:0008270">
    <property type="term" value="F:zinc ion binding"/>
    <property type="evidence" value="ECO:0007669"/>
    <property type="project" value="InterPro"/>
</dbReference>
<evidence type="ECO:0000259" key="19">
    <source>
        <dbReference type="PROSITE" id="PS50280"/>
    </source>
</evidence>
<feature type="domain" description="SET" evidence="19">
    <location>
        <begin position="420"/>
        <end position="610"/>
    </location>
</feature>
<feature type="domain" description="Pre-SET" evidence="20">
    <location>
        <begin position="356"/>
        <end position="417"/>
    </location>
</feature>
<evidence type="ECO:0000256" key="15">
    <source>
        <dbReference type="ARBA" id="ARBA00039052"/>
    </source>
</evidence>
<organism evidence="21 22">
    <name type="scientific">Merluccius polli</name>
    <name type="common">Benguela hake</name>
    <name type="synonym">Merluccius cadenati</name>
    <dbReference type="NCBI Taxonomy" id="89951"/>
    <lineage>
        <taxon>Eukaryota</taxon>
        <taxon>Metazoa</taxon>
        <taxon>Chordata</taxon>
        <taxon>Craniata</taxon>
        <taxon>Vertebrata</taxon>
        <taxon>Euteleostomi</taxon>
        <taxon>Actinopterygii</taxon>
        <taxon>Neopterygii</taxon>
        <taxon>Teleostei</taxon>
        <taxon>Neoteleostei</taxon>
        <taxon>Acanthomorphata</taxon>
        <taxon>Zeiogadaria</taxon>
        <taxon>Gadariae</taxon>
        <taxon>Gadiformes</taxon>
        <taxon>Gadoidei</taxon>
        <taxon>Merlucciidae</taxon>
        <taxon>Merluccius</taxon>
    </lineage>
</organism>
<reference evidence="21" key="1">
    <citation type="journal article" date="2023" name="Front. Mar. Sci.">
        <title>A new Merluccius polli reference genome to investigate the effects of global change in West African waters.</title>
        <authorList>
            <person name="Mateo J.L."/>
            <person name="Blanco-Fernandez C."/>
            <person name="Garcia-Vazquez E."/>
            <person name="Machado-Schiaffino G."/>
        </authorList>
    </citation>
    <scope>NUCLEOTIDE SEQUENCE</scope>
    <source>
        <strain evidence="21">C29</strain>
        <tissue evidence="21">Fin</tissue>
    </source>
</reference>
<keyword evidence="13" id="KW-0539">Nucleus</keyword>
<dbReference type="GO" id="GO:0070828">
    <property type="term" value="P:heterochromatin organization"/>
    <property type="evidence" value="ECO:0007669"/>
    <property type="project" value="TreeGrafter"/>
</dbReference>
<dbReference type="GO" id="GO:0051301">
    <property type="term" value="P:cell division"/>
    <property type="evidence" value="ECO:0007669"/>
    <property type="project" value="UniProtKB-KW"/>
</dbReference>
<keyword evidence="8" id="KW-0949">S-adenosyl-L-methionine</keyword>
<proteinExistence type="predicted"/>
<gene>
    <name evidence="21" type="primary">setdb2</name>
    <name evidence="21" type="ORF">N1851_022970</name>
</gene>
<keyword evidence="3" id="KW-0158">Chromosome</keyword>
<dbReference type="InterPro" id="IPR001739">
    <property type="entry name" value="Methyl_CpG_DNA-bd"/>
</dbReference>
<dbReference type="SUPFAM" id="SSF82199">
    <property type="entry name" value="SET domain"/>
    <property type="match status" value="1"/>
</dbReference>
<keyword evidence="10" id="KW-0498">Mitosis</keyword>
<dbReference type="Pfam" id="PF01429">
    <property type="entry name" value="MBD"/>
    <property type="match status" value="1"/>
</dbReference>
<dbReference type="SUPFAM" id="SSF54171">
    <property type="entry name" value="DNA-binding domain"/>
    <property type="match status" value="1"/>
</dbReference>
<keyword evidence="5" id="KW-0489">Methyltransferase</keyword>
<dbReference type="SMART" id="SM00468">
    <property type="entry name" value="PreSET"/>
    <property type="match status" value="1"/>
</dbReference>
<dbReference type="Pfam" id="PF05033">
    <property type="entry name" value="Pre-SET"/>
    <property type="match status" value="1"/>
</dbReference>
<dbReference type="Pfam" id="PF00856">
    <property type="entry name" value="SET"/>
    <property type="match status" value="1"/>
</dbReference>
<dbReference type="GO" id="GO:0005694">
    <property type="term" value="C:chromosome"/>
    <property type="evidence" value="ECO:0007669"/>
    <property type="project" value="UniProtKB-SubCell"/>
</dbReference>
<evidence type="ECO:0000313" key="21">
    <source>
        <dbReference type="EMBL" id="KAK0140085.1"/>
    </source>
</evidence>
<dbReference type="EC" id="2.1.1.366" evidence="15"/>
<evidence type="ECO:0000256" key="17">
    <source>
        <dbReference type="ARBA" id="ARBA00042995"/>
    </source>
</evidence>
<dbReference type="GO" id="GO:0032259">
    <property type="term" value="P:methylation"/>
    <property type="evidence" value="ECO:0007669"/>
    <property type="project" value="UniProtKB-KW"/>
</dbReference>
<evidence type="ECO:0000259" key="20">
    <source>
        <dbReference type="PROSITE" id="PS50867"/>
    </source>
</evidence>
<evidence type="ECO:0000256" key="14">
    <source>
        <dbReference type="ARBA" id="ARBA00023306"/>
    </source>
</evidence>
<evidence type="ECO:0000256" key="10">
    <source>
        <dbReference type="ARBA" id="ARBA00022776"/>
    </source>
</evidence>
<evidence type="ECO:0000256" key="3">
    <source>
        <dbReference type="ARBA" id="ARBA00022454"/>
    </source>
</evidence>
<dbReference type="EMBL" id="JAOPHQ010004270">
    <property type="protein sequence ID" value="KAK0140085.1"/>
    <property type="molecule type" value="Genomic_DNA"/>
</dbReference>
<keyword evidence="9" id="KW-0479">Metal-binding</keyword>
<dbReference type="PANTHER" id="PTHR46024">
    <property type="entry name" value="HISTONE-LYSINE N-METHYLTRANSFERASE EGGLESS"/>
    <property type="match status" value="1"/>
</dbReference>
<protein>
    <recommendedName>
        <fullName evidence="16">Histone-lysine N-methyltransferase SETDB2</fullName>
        <ecNumber evidence="15">2.1.1.366</ecNumber>
    </recommendedName>
    <alternativeName>
        <fullName evidence="17">SET domain bifurcated 2</fullName>
    </alternativeName>
</protein>
<comment type="catalytic activity">
    <reaction evidence="18">
        <text>N(6),N(6)-dimethyl-L-lysyl(9)-[histone H3] + S-adenosyl-L-methionine = N(6),N(6),N(6)-trimethyl-L-lysyl(9)-[histone H3] + S-adenosyl-L-homocysteine + H(+)</text>
        <dbReference type="Rhea" id="RHEA:60288"/>
        <dbReference type="Rhea" id="RHEA-COMP:15538"/>
        <dbReference type="Rhea" id="RHEA-COMP:15541"/>
        <dbReference type="ChEBI" id="CHEBI:15378"/>
        <dbReference type="ChEBI" id="CHEBI:57856"/>
        <dbReference type="ChEBI" id="CHEBI:59789"/>
        <dbReference type="ChEBI" id="CHEBI:61961"/>
        <dbReference type="ChEBI" id="CHEBI:61976"/>
        <dbReference type="EC" id="2.1.1.366"/>
    </reaction>
</comment>
<evidence type="ECO:0000256" key="7">
    <source>
        <dbReference type="ARBA" id="ARBA00022679"/>
    </source>
</evidence>
<dbReference type="GO" id="GO:0010629">
    <property type="term" value="P:negative regulation of gene expression"/>
    <property type="evidence" value="ECO:0007669"/>
    <property type="project" value="TreeGrafter"/>
</dbReference>
<dbReference type="SMART" id="SM00317">
    <property type="entry name" value="SET"/>
    <property type="match status" value="1"/>
</dbReference>
<keyword evidence="11" id="KW-0862">Zinc</keyword>